<evidence type="ECO:0000256" key="6">
    <source>
        <dbReference type="ARBA" id="ARBA00022705"/>
    </source>
</evidence>
<dbReference type="GO" id="GO:0008408">
    <property type="term" value="F:3'-5' exonuclease activity"/>
    <property type="evidence" value="ECO:0007669"/>
    <property type="project" value="InterPro"/>
</dbReference>
<dbReference type="InterPro" id="IPR022634">
    <property type="entry name" value="DNA_polIII_beta_N"/>
</dbReference>
<dbReference type="SMART" id="SM00480">
    <property type="entry name" value="POL3Bc"/>
    <property type="match status" value="1"/>
</dbReference>
<name>A0A0W8E3D2_9ZZZZ</name>
<dbReference type="Gene3D" id="3.10.150.10">
    <property type="entry name" value="DNA Polymerase III, subunit A, domain 2"/>
    <property type="match status" value="1"/>
</dbReference>
<dbReference type="SUPFAM" id="SSF55979">
    <property type="entry name" value="DNA clamp"/>
    <property type="match status" value="3"/>
</dbReference>
<feature type="domain" description="DNA polymerase III beta sliding clamp C-terminal" evidence="11">
    <location>
        <begin position="251"/>
        <end position="372"/>
    </location>
</feature>
<evidence type="ECO:0000256" key="2">
    <source>
        <dbReference type="ARBA" id="ARBA00010752"/>
    </source>
</evidence>
<dbReference type="CDD" id="cd00140">
    <property type="entry name" value="beta_clamp"/>
    <property type="match status" value="1"/>
</dbReference>
<evidence type="ECO:0000256" key="5">
    <source>
        <dbReference type="ARBA" id="ARBA00022695"/>
    </source>
</evidence>
<dbReference type="EMBL" id="LNQE01001892">
    <property type="protein sequence ID" value="KUG03122.1"/>
    <property type="molecule type" value="Genomic_DNA"/>
</dbReference>
<dbReference type="PANTHER" id="PTHR30478">
    <property type="entry name" value="DNA POLYMERASE III SUBUNIT BETA"/>
    <property type="match status" value="1"/>
</dbReference>
<protein>
    <submittedName>
        <fullName evidence="12">Dna polymerase iii beta subunit</fullName>
        <ecNumber evidence="12">2.7.7.7</ecNumber>
    </submittedName>
</protein>
<accession>A0A0W8E3D2</accession>
<dbReference type="NCBIfam" id="TIGR00663">
    <property type="entry name" value="dnan"/>
    <property type="match status" value="1"/>
</dbReference>
<dbReference type="InterPro" id="IPR022637">
    <property type="entry name" value="DNA_polIII_beta_cen"/>
</dbReference>
<dbReference type="GO" id="GO:0009360">
    <property type="term" value="C:DNA polymerase III complex"/>
    <property type="evidence" value="ECO:0007669"/>
    <property type="project" value="InterPro"/>
</dbReference>
<dbReference type="Pfam" id="PF00712">
    <property type="entry name" value="DNA_pol3_beta"/>
    <property type="match status" value="1"/>
</dbReference>
<evidence type="ECO:0000259" key="11">
    <source>
        <dbReference type="Pfam" id="PF02768"/>
    </source>
</evidence>
<comment type="similarity">
    <text evidence="2">Belongs to the beta sliding clamp family.</text>
</comment>
<dbReference type="InterPro" id="IPR022635">
    <property type="entry name" value="DNA_polIII_beta_C"/>
</dbReference>
<evidence type="ECO:0000313" key="12">
    <source>
        <dbReference type="EMBL" id="KUG03122.1"/>
    </source>
</evidence>
<organism evidence="12">
    <name type="scientific">hydrocarbon metagenome</name>
    <dbReference type="NCBI Taxonomy" id="938273"/>
    <lineage>
        <taxon>unclassified sequences</taxon>
        <taxon>metagenomes</taxon>
        <taxon>ecological metagenomes</taxon>
    </lineage>
</organism>
<keyword evidence="8" id="KW-0238">DNA-binding</keyword>
<dbReference type="GO" id="GO:0005737">
    <property type="term" value="C:cytoplasm"/>
    <property type="evidence" value="ECO:0007669"/>
    <property type="project" value="UniProtKB-SubCell"/>
</dbReference>
<evidence type="ECO:0000256" key="8">
    <source>
        <dbReference type="ARBA" id="ARBA00023125"/>
    </source>
</evidence>
<feature type="domain" description="DNA polymerase III beta sliding clamp central" evidence="10">
    <location>
        <begin position="133"/>
        <end position="246"/>
    </location>
</feature>
<gene>
    <name evidence="12" type="ORF">ASZ90_019462</name>
</gene>
<keyword evidence="3" id="KW-0963">Cytoplasm</keyword>
<comment type="caution">
    <text evidence="12">The sequence shown here is derived from an EMBL/GenBank/DDBJ whole genome shotgun (WGS) entry which is preliminary data.</text>
</comment>
<keyword evidence="6" id="KW-0235">DNA replication</keyword>
<evidence type="ECO:0000259" key="10">
    <source>
        <dbReference type="Pfam" id="PF02767"/>
    </source>
</evidence>
<dbReference type="InterPro" id="IPR046938">
    <property type="entry name" value="DNA_clamp_sf"/>
</dbReference>
<comment type="subcellular location">
    <subcellularLocation>
        <location evidence="1">Cytoplasm</location>
    </subcellularLocation>
</comment>
<evidence type="ECO:0000259" key="9">
    <source>
        <dbReference type="Pfam" id="PF00712"/>
    </source>
</evidence>
<keyword evidence="7" id="KW-0239">DNA-directed DNA polymerase</keyword>
<evidence type="ECO:0000256" key="7">
    <source>
        <dbReference type="ARBA" id="ARBA00022932"/>
    </source>
</evidence>
<evidence type="ECO:0000256" key="1">
    <source>
        <dbReference type="ARBA" id="ARBA00004496"/>
    </source>
</evidence>
<reference evidence="12" key="1">
    <citation type="journal article" date="2015" name="Proc. Natl. Acad. Sci. U.S.A.">
        <title>Networks of energetic and metabolic interactions define dynamics in microbial communities.</title>
        <authorList>
            <person name="Embree M."/>
            <person name="Liu J.K."/>
            <person name="Al-Bassam M.M."/>
            <person name="Zengler K."/>
        </authorList>
    </citation>
    <scope>NUCLEOTIDE SEQUENCE</scope>
</reference>
<dbReference type="EC" id="2.7.7.7" evidence="12"/>
<dbReference type="GO" id="GO:0003677">
    <property type="term" value="F:DNA binding"/>
    <property type="evidence" value="ECO:0007669"/>
    <property type="project" value="UniProtKB-KW"/>
</dbReference>
<keyword evidence="5 12" id="KW-0548">Nucleotidyltransferase</keyword>
<evidence type="ECO:0000256" key="4">
    <source>
        <dbReference type="ARBA" id="ARBA00022679"/>
    </source>
</evidence>
<dbReference type="Pfam" id="PF02767">
    <property type="entry name" value="DNA_pol3_beta_2"/>
    <property type="match status" value="1"/>
</dbReference>
<dbReference type="PANTHER" id="PTHR30478:SF0">
    <property type="entry name" value="BETA SLIDING CLAMP"/>
    <property type="match status" value="1"/>
</dbReference>
<dbReference type="AlphaFoldDB" id="A0A0W8E3D2"/>
<dbReference type="Pfam" id="PF02768">
    <property type="entry name" value="DNA_pol3_beta_3"/>
    <property type="match status" value="1"/>
</dbReference>
<dbReference type="GO" id="GO:0003887">
    <property type="term" value="F:DNA-directed DNA polymerase activity"/>
    <property type="evidence" value="ECO:0007669"/>
    <property type="project" value="UniProtKB-KW"/>
</dbReference>
<sequence>MKILIEQRKMAEMLNMTARAASKANNVFQALSGVHLQAVNGNLILTSYNLDVAVKISTAEVEIIEEGEALSNAQYLADFISKLDTSPISLELTKTSKLAIKYGKSKGNINTMGKDGWAAPKFDGEGFNEIFCVKSKDLKKGLEAVMFAAANDHFRKVFTGVLFDIKDGVINLVGSDTHKLAWHIISDVEGAKEGQFIAPTKLLKEVVRVLKDTEDLVTVISNDSTLVFKTDETIISVRLLDGQFPDYRAIIPSATHSMSMPNENLKSSLGRIKTLPQDDKTKLPAAKLLINGNGEIKIEYVSEVAGTISEVIPLDDYPSLEEEMTIIVNANYLHEIASSINSQINIGFAEPARPILITGEDTVSKYVLVPMR</sequence>
<dbReference type="GO" id="GO:0006271">
    <property type="term" value="P:DNA strand elongation involved in DNA replication"/>
    <property type="evidence" value="ECO:0007669"/>
    <property type="project" value="TreeGrafter"/>
</dbReference>
<keyword evidence="4 12" id="KW-0808">Transferase</keyword>
<proteinExistence type="inferred from homology"/>
<feature type="domain" description="DNA polymerase III beta sliding clamp N-terminal" evidence="9">
    <location>
        <begin position="1"/>
        <end position="115"/>
    </location>
</feature>
<evidence type="ECO:0000256" key="3">
    <source>
        <dbReference type="ARBA" id="ARBA00022490"/>
    </source>
</evidence>
<dbReference type="PIRSF" id="PIRSF000804">
    <property type="entry name" value="DNA_pol_III_b"/>
    <property type="match status" value="1"/>
</dbReference>
<dbReference type="InterPro" id="IPR001001">
    <property type="entry name" value="DNA_polIII_beta"/>
</dbReference>
<dbReference type="Gene3D" id="3.70.10.10">
    <property type="match status" value="1"/>
</dbReference>